<reference evidence="1 2" key="1">
    <citation type="submission" date="2019-10" db="EMBL/GenBank/DDBJ databases">
        <title>Assembly and Annotation for the nematode Trichostrongylus colubriformis.</title>
        <authorList>
            <person name="Martin J."/>
        </authorList>
    </citation>
    <scope>NUCLEOTIDE SEQUENCE [LARGE SCALE GENOMIC DNA]</scope>
    <source>
        <strain evidence="1">G859</strain>
        <tissue evidence="1">Whole worm</tissue>
    </source>
</reference>
<sequence>ALCRRQIAGEDTPDVELVEKAFECVLCFGLLDPAYIEKVAEAVASKLRASPYDAPACTLALNLPISQTLRQTIIKQARPDLNGILVTVPYKIRNIDAYLPKLREVRVVLQRL</sequence>
<proteinExistence type="predicted"/>
<dbReference type="EMBL" id="WIXE01012701">
    <property type="protein sequence ID" value="KAK5975720.1"/>
    <property type="molecule type" value="Genomic_DNA"/>
</dbReference>
<keyword evidence="2" id="KW-1185">Reference proteome</keyword>
<dbReference type="AlphaFoldDB" id="A0AAN8FA00"/>
<gene>
    <name evidence="1" type="ORF">GCK32_021747</name>
</gene>
<evidence type="ECO:0000313" key="2">
    <source>
        <dbReference type="Proteomes" id="UP001331761"/>
    </source>
</evidence>
<name>A0AAN8FA00_TRICO</name>
<organism evidence="1 2">
    <name type="scientific">Trichostrongylus colubriformis</name>
    <name type="common">Black scour worm</name>
    <dbReference type="NCBI Taxonomy" id="6319"/>
    <lineage>
        <taxon>Eukaryota</taxon>
        <taxon>Metazoa</taxon>
        <taxon>Ecdysozoa</taxon>
        <taxon>Nematoda</taxon>
        <taxon>Chromadorea</taxon>
        <taxon>Rhabditida</taxon>
        <taxon>Rhabditina</taxon>
        <taxon>Rhabditomorpha</taxon>
        <taxon>Strongyloidea</taxon>
        <taxon>Trichostrongylidae</taxon>
        <taxon>Trichostrongylus</taxon>
    </lineage>
</organism>
<evidence type="ECO:0000313" key="1">
    <source>
        <dbReference type="EMBL" id="KAK5975720.1"/>
    </source>
</evidence>
<protein>
    <submittedName>
        <fullName evidence="1">Uncharacterized protein</fullName>
    </submittedName>
</protein>
<comment type="caution">
    <text evidence="1">The sequence shown here is derived from an EMBL/GenBank/DDBJ whole genome shotgun (WGS) entry which is preliminary data.</text>
</comment>
<feature type="non-terminal residue" evidence="1">
    <location>
        <position position="1"/>
    </location>
</feature>
<accession>A0AAN8FA00</accession>
<dbReference type="Proteomes" id="UP001331761">
    <property type="component" value="Unassembled WGS sequence"/>
</dbReference>